<dbReference type="PROSITE" id="PS50048">
    <property type="entry name" value="ZN2_CY6_FUNGAL_2"/>
    <property type="match status" value="1"/>
</dbReference>
<accession>A0A2G5B581</accession>
<dbReference type="InterPro" id="IPR051711">
    <property type="entry name" value="Stress_Response_Reg"/>
</dbReference>
<dbReference type="Gene3D" id="4.10.240.10">
    <property type="entry name" value="Zn(2)-C6 fungal-type DNA-binding domain"/>
    <property type="match status" value="1"/>
</dbReference>
<evidence type="ECO:0000256" key="5">
    <source>
        <dbReference type="ARBA" id="ARBA00023242"/>
    </source>
</evidence>
<feature type="domain" description="Zn(2)-C6 fungal-type" evidence="6">
    <location>
        <begin position="10"/>
        <end position="40"/>
    </location>
</feature>
<dbReference type="PANTHER" id="PTHR47540">
    <property type="entry name" value="THIAMINE REPRESSIBLE GENES REGULATORY PROTEIN THI5"/>
    <property type="match status" value="1"/>
</dbReference>
<keyword evidence="2" id="KW-0805">Transcription regulation</keyword>
<dbReference type="PANTHER" id="PTHR47540:SF2">
    <property type="entry name" value="ZN(II)2CYS6 TRANSCRIPTION FACTOR (EUROFUNG)"/>
    <property type="match status" value="1"/>
</dbReference>
<dbReference type="EMBL" id="KZ303520">
    <property type="protein sequence ID" value="PIA14203.1"/>
    <property type="molecule type" value="Genomic_DNA"/>
</dbReference>
<evidence type="ECO:0000259" key="6">
    <source>
        <dbReference type="PROSITE" id="PS50048"/>
    </source>
</evidence>
<dbReference type="OrthoDB" id="5599563at2759"/>
<dbReference type="GO" id="GO:0005634">
    <property type="term" value="C:nucleus"/>
    <property type="evidence" value="ECO:0007669"/>
    <property type="project" value="UniProtKB-SubCell"/>
</dbReference>
<dbReference type="SUPFAM" id="SSF57701">
    <property type="entry name" value="Zn2/Cys6 DNA-binding domain"/>
    <property type="match status" value="1"/>
</dbReference>
<dbReference type="PROSITE" id="PS00463">
    <property type="entry name" value="ZN2_CY6_FUNGAL_1"/>
    <property type="match status" value="1"/>
</dbReference>
<dbReference type="InterPro" id="IPR001138">
    <property type="entry name" value="Zn2Cys6_DnaBD"/>
</dbReference>
<dbReference type="AlphaFoldDB" id="A0A2G5B581"/>
<dbReference type="SMART" id="SM00066">
    <property type="entry name" value="GAL4"/>
    <property type="match status" value="1"/>
</dbReference>
<feature type="non-terminal residue" evidence="7">
    <location>
        <position position="1"/>
    </location>
</feature>
<dbReference type="GO" id="GO:0045944">
    <property type="term" value="P:positive regulation of transcription by RNA polymerase II"/>
    <property type="evidence" value="ECO:0007669"/>
    <property type="project" value="TreeGrafter"/>
</dbReference>
<keyword evidence="3" id="KW-0238">DNA-binding</keyword>
<dbReference type="GO" id="GO:0008270">
    <property type="term" value="F:zinc ion binding"/>
    <property type="evidence" value="ECO:0007669"/>
    <property type="project" value="InterPro"/>
</dbReference>
<name>A0A2G5B581_COERN</name>
<gene>
    <name evidence="7" type="ORF">COEREDRAFT_21032</name>
</gene>
<proteinExistence type="predicted"/>
<dbReference type="GO" id="GO:0043565">
    <property type="term" value="F:sequence-specific DNA binding"/>
    <property type="evidence" value="ECO:0007669"/>
    <property type="project" value="TreeGrafter"/>
</dbReference>
<keyword evidence="8" id="KW-1185">Reference proteome</keyword>
<evidence type="ECO:0000313" key="8">
    <source>
        <dbReference type="Proteomes" id="UP000242474"/>
    </source>
</evidence>
<protein>
    <recommendedName>
        <fullName evidence="6">Zn(2)-C6 fungal-type domain-containing protein</fullName>
    </recommendedName>
</protein>
<dbReference type="GO" id="GO:0000981">
    <property type="term" value="F:DNA-binding transcription factor activity, RNA polymerase II-specific"/>
    <property type="evidence" value="ECO:0007669"/>
    <property type="project" value="InterPro"/>
</dbReference>
<keyword evidence="4" id="KW-0804">Transcription</keyword>
<feature type="non-terminal residue" evidence="7">
    <location>
        <position position="50"/>
    </location>
</feature>
<organism evidence="7 8">
    <name type="scientific">Coemansia reversa (strain ATCC 12441 / NRRL 1564)</name>
    <dbReference type="NCBI Taxonomy" id="763665"/>
    <lineage>
        <taxon>Eukaryota</taxon>
        <taxon>Fungi</taxon>
        <taxon>Fungi incertae sedis</taxon>
        <taxon>Zoopagomycota</taxon>
        <taxon>Kickxellomycotina</taxon>
        <taxon>Kickxellomycetes</taxon>
        <taxon>Kickxellales</taxon>
        <taxon>Kickxellaceae</taxon>
        <taxon>Coemansia</taxon>
    </lineage>
</organism>
<keyword evidence="5" id="KW-0539">Nucleus</keyword>
<comment type="subcellular location">
    <subcellularLocation>
        <location evidence="1">Nucleus</location>
    </subcellularLocation>
</comment>
<sequence>AQKRRRRTQACEYCHTKKVKCEGEGLRCINCIKNDVQCVWGQKRKRGPKP</sequence>
<reference evidence="7 8" key="1">
    <citation type="journal article" date="2015" name="Genome Biol. Evol.">
        <title>Phylogenomic analyses indicate that early fungi evolved digesting cell walls of algal ancestors of land plants.</title>
        <authorList>
            <person name="Chang Y."/>
            <person name="Wang S."/>
            <person name="Sekimoto S."/>
            <person name="Aerts A.L."/>
            <person name="Choi C."/>
            <person name="Clum A."/>
            <person name="LaButti K.M."/>
            <person name="Lindquist E.A."/>
            <person name="Yee Ngan C."/>
            <person name="Ohm R.A."/>
            <person name="Salamov A.A."/>
            <person name="Grigoriev I.V."/>
            <person name="Spatafora J.W."/>
            <person name="Berbee M.L."/>
        </authorList>
    </citation>
    <scope>NUCLEOTIDE SEQUENCE [LARGE SCALE GENOMIC DNA]</scope>
    <source>
        <strain evidence="7 8">NRRL 1564</strain>
    </source>
</reference>
<evidence type="ECO:0000256" key="3">
    <source>
        <dbReference type="ARBA" id="ARBA00023125"/>
    </source>
</evidence>
<evidence type="ECO:0000256" key="1">
    <source>
        <dbReference type="ARBA" id="ARBA00004123"/>
    </source>
</evidence>
<dbReference type="Pfam" id="PF00172">
    <property type="entry name" value="Zn_clus"/>
    <property type="match status" value="1"/>
</dbReference>
<evidence type="ECO:0000256" key="2">
    <source>
        <dbReference type="ARBA" id="ARBA00023015"/>
    </source>
</evidence>
<evidence type="ECO:0000256" key="4">
    <source>
        <dbReference type="ARBA" id="ARBA00023163"/>
    </source>
</evidence>
<dbReference type="InterPro" id="IPR036864">
    <property type="entry name" value="Zn2-C6_fun-type_DNA-bd_sf"/>
</dbReference>
<dbReference type="Proteomes" id="UP000242474">
    <property type="component" value="Unassembled WGS sequence"/>
</dbReference>
<evidence type="ECO:0000313" key="7">
    <source>
        <dbReference type="EMBL" id="PIA14203.1"/>
    </source>
</evidence>